<keyword evidence="3" id="KW-1185">Reference proteome</keyword>
<protein>
    <submittedName>
        <fullName evidence="2">Uncharacterized protein</fullName>
    </submittedName>
</protein>
<dbReference type="Proteomes" id="UP001174694">
    <property type="component" value="Unassembled WGS sequence"/>
</dbReference>
<sequence>MAPIRRYLRITKYSVLECRIYLDNPALAQSWLLNPKNPVLPKVIESVRPYVLPKLREERERSKKKSTKKRGIKDVVAKDDFEVSIFLTETSTRHSLLFKHKYFRDTTQTKLTSNSNKLTGASADDPLDVDQVLQRELSGIPGLRREDSDENEAIVIDDVPPADQDAVVDMPSRRPKRRRRQGEDEEEDGNYGNEDSSDNEPDADSSADEESEDGSRPNKRLREAREASEEPQRDDKKKLAMDISYEGFSIYGRVLCLVVKKRDAGSVGRSTAAVGSSTRSQSAAPGGQAMMENWITSTQMPAAGVIDELVSS</sequence>
<comment type="caution">
    <text evidence="2">The sequence shown here is derived from an EMBL/GenBank/DDBJ whole genome shotgun (WGS) entry which is preliminary data.</text>
</comment>
<evidence type="ECO:0000313" key="3">
    <source>
        <dbReference type="Proteomes" id="UP001174694"/>
    </source>
</evidence>
<proteinExistence type="predicted"/>
<dbReference type="EMBL" id="JANBVO010000008">
    <property type="protein sequence ID" value="KAJ9150428.1"/>
    <property type="molecule type" value="Genomic_DNA"/>
</dbReference>
<gene>
    <name evidence="2" type="ORF">NKR23_g3881</name>
</gene>
<dbReference type="AlphaFoldDB" id="A0AA38RXX5"/>
<dbReference type="PANTHER" id="PTHR40635">
    <property type="match status" value="1"/>
</dbReference>
<feature type="compositionally biased region" description="Low complexity" evidence="1">
    <location>
        <begin position="154"/>
        <end position="169"/>
    </location>
</feature>
<dbReference type="PANTHER" id="PTHR40635:SF1">
    <property type="match status" value="1"/>
</dbReference>
<accession>A0AA38RXX5</accession>
<evidence type="ECO:0000256" key="1">
    <source>
        <dbReference type="SAM" id="MobiDB-lite"/>
    </source>
</evidence>
<organism evidence="2 3">
    <name type="scientific">Pleurostoma richardsiae</name>
    <dbReference type="NCBI Taxonomy" id="41990"/>
    <lineage>
        <taxon>Eukaryota</taxon>
        <taxon>Fungi</taxon>
        <taxon>Dikarya</taxon>
        <taxon>Ascomycota</taxon>
        <taxon>Pezizomycotina</taxon>
        <taxon>Sordariomycetes</taxon>
        <taxon>Sordariomycetidae</taxon>
        <taxon>Calosphaeriales</taxon>
        <taxon>Pleurostomataceae</taxon>
        <taxon>Pleurostoma</taxon>
    </lineage>
</organism>
<feature type="compositionally biased region" description="Acidic residues" evidence="1">
    <location>
        <begin position="183"/>
        <end position="212"/>
    </location>
</feature>
<name>A0AA38RXX5_9PEZI</name>
<feature type="region of interest" description="Disordered" evidence="1">
    <location>
        <begin position="139"/>
        <end position="238"/>
    </location>
</feature>
<reference evidence="2" key="1">
    <citation type="submission" date="2022-07" db="EMBL/GenBank/DDBJ databases">
        <title>Fungi with potential for degradation of polypropylene.</title>
        <authorList>
            <person name="Gostincar C."/>
        </authorList>
    </citation>
    <scope>NUCLEOTIDE SEQUENCE</scope>
    <source>
        <strain evidence="2">EXF-13308</strain>
    </source>
</reference>
<feature type="compositionally biased region" description="Basic and acidic residues" evidence="1">
    <location>
        <begin position="213"/>
        <end position="238"/>
    </location>
</feature>
<evidence type="ECO:0000313" key="2">
    <source>
        <dbReference type="EMBL" id="KAJ9150428.1"/>
    </source>
</evidence>